<evidence type="ECO:0000256" key="2">
    <source>
        <dbReference type="ARBA" id="ARBA00022573"/>
    </source>
</evidence>
<dbReference type="Proteomes" id="UP001206895">
    <property type="component" value="Unassembled WGS sequence"/>
</dbReference>
<evidence type="ECO:0000313" key="8">
    <source>
        <dbReference type="Proteomes" id="UP001206895"/>
    </source>
</evidence>
<feature type="domain" description="CobQ/CobB/MinD/ParA nucleotide binding" evidence="5">
    <location>
        <begin position="6"/>
        <end position="231"/>
    </location>
</feature>
<dbReference type="CDD" id="cd05389">
    <property type="entry name" value="CobQ_N"/>
    <property type="match status" value="1"/>
</dbReference>
<dbReference type="Gene3D" id="3.40.50.300">
    <property type="entry name" value="P-loop containing nucleotide triphosphate hydrolases"/>
    <property type="match status" value="1"/>
</dbReference>
<comment type="function">
    <text evidence="4">Catalyzes amidations at positions B, D, E, and G on adenosylcobyrinic A,C-diamide. NH(2) groups are provided by glutamine, and one molecule of ATP is hydrogenolyzed for each amidation.</text>
</comment>
<dbReference type="Gene3D" id="3.40.50.880">
    <property type="match status" value="1"/>
</dbReference>
<feature type="domain" description="CobB/CobQ-like glutamine amidotransferase" evidence="6">
    <location>
        <begin position="260"/>
        <end position="438"/>
    </location>
</feature>
<dbReference type="InterPro" id="IPR004459">
    <property type="entry name" value="CobQ_synth"/>
</dbReference>
<dbReference type="InterPro" id="IPR011698">
    <property type="entry name" value="GATase_3"/>
</dbReference>
<reference evidence="7 8" key="1">
    <citation type="submission" date="2022-06" db="EMBL/GenBank/DDBJ databases">
        <title>Genomic Encyclopedia of Archaeal and Bacterial Type Strains, Phase II (KMG-II): from individual species to whole genera.</title>
        <authorList>
            <person name="Goeker M."/>
        </authorList>
    </citation>
    <scope>NUCLEOTIDE SEQUENCE [LARGE SCALE GENOMIC DNA]</scope>
    <source>
        <strain evidence="7 8">DSM 44693</strain>
    </source>
</reference>
<name>A0ABT1HKU6_9NOCA</name>
<dbReference type="NCBIfam" id="NF001989">
    <property type="entry name" value="PRK00784.1"/>
    <property type="match status" value="1"/>
</dbReference>
<dbReference type="InterPro" id="IPR033949">
    <property type="entry name" value="CobQ_GATase1"/>
</dbReference>
<evidence type="ECO:0000313" key="7">
    <source>
        <dbReference type="EMBL" id="MCP2178565.1"/>
    </source>
</evidence>
<dbReference type="InterPro" id="IPR027417">
    <property type="entry name" value="P-loop_NTPase"/>
</dbReference>
<dbReference type="Pfam" id="PF01656">
    <property type="entry name" value="CbiA"/>
    <property type="match status" value="1"/>
</dbReference>
<dbReference type="PROSITE" id="PS51274">
    <property type="entry name" value="GATASE_COBBQ"/>
    <property type="match status" value="1"/>
</dbReference>
<keyword evidence="3 4" id="KW-0315">Glutamine amidotransferase</keyword>
<dbReference type="EMBL" id="JAMTCJ010000004">
    <property type="protein sequence ID" value="MCP2178565.1"/>
    <property type="molecule type" value="Genomic_DNA"/>
</dbReference>
<comment type="pathway">
    <text evidence="1 4">Cofactor biosynthesis; adenosylcobalamin biosynthesis.</text>
</comment>
<dbReference type="InterPro" id="IPR029062">
    <property type="entry name" value="Class_I_gatase-like"/>
</dbReference>
<evidence type="ECO:0000256" key="4">
    <source>
        <dbReference type="HAMAP-Rule" id="MF_00028"/>
    </source>
</evidence>
<evidence type="ECO:0000256" key="3">
    <source>
        <dbReference type="ARBA" id="ARBA00022962"/>
    </source>
</evidence>
<dbReference type="SUPFAM" id="SSF52317">
    <property type="entry name" value="Class I glutamine amidotransferase-like"/>
    <property type="match status" value="1"/>
</dbReference>
<gene>
    <name evidence="4" type="primary">cobQ</name>
    <name evidence="7" type="ORF">LX13_004406</name>
</gene>
<evidence type="ECO:0000259" key="6">
    <source>
        <dbReference type="Pfam" id="PF07685"/>
    </source>
</evidence>
<comment type="caution">
    <text evidence="7">The sequence shown here is derived from an EMBL/GenBank/DDBJ whole genome shotgun (WGS) entry which is preliminary data.</text>
</comment>
<dbReference type="HAMAP" id="MF_00028">
    <property type="entry name" value="CobQ"/>
    <property type="match status" value="1"/>
</dbReference>
<evidence type="ECO:0000256" key="1">
    <source>
        <dbReference type="ARBA" id="ARBA00004953"/>
    </source>
</evidence>
<keyword evidence="8" id="KW-1185">Reference proteome</keyword>
<comment type="similarity">
    <text evidence="4">Belongs to the CobB/CobQ family. CobQ subfamily.</text>
</comment>
<feature type="active site" evidence="4">
    <location>
        <position position="432"/>
    </location>
</feature>
<accession>A0ABT1HKU6</accession>
<organism evidence="7 8">
    <name type="scientific">Williamsia maris</name>
    <dbReference type="NCBI Taxonomy" id="72806"/>
    <lineage>
        <taxon>Bacteria</taxon>
        <taxon>Bacillati</taxon>
        <taxon>Actinomycetota</taxon>
        <taxon>Actinomycetes</taxon>
        <taxon>Mycobacteriales</taxon>
        <taxon>Nocardiaceae</taxon>
        <taxon>Williamsia</taxon>
    </lineage>
</organism>
<dbReference type="SUPFAM" id="SSF52540">
    <property type="entry name" value="P-loop containing nucleoside triphosphate hydrolases"/>
    <property type="match status" value="1"/>
</dbReference>
<dbReference type="PANTHER" id="PTHR21343">
    <property type="entry name" value="DETHIOBIOTIN SYNTHETASE"/>
    <property type="match status" value="1"/>
</dbReference>
<keyword evidence="2 4" id="KW-0169">Cobalamin biosynthesis</keyword>
<dbReference type="InterPro" id="IPR002586">
    <property type="entry name" value="CobQ/CobB/MinD/ParA_Nub-bd_dom"/>
</dbReference>
<dbReference type="InterPro" id="IPR047045">
    <property type="entry name" value="CobQ_N"/>
</dbReference>
<sequence>MRGALLIGGTSSDAGKSLLVAGLCRALHRRGVRVAPFKAQNMSNNSVVTVDGGEIGRAQGMQALACGLEPSTRFNPVLLKPGSDRRSQVVVCGRPDGWISATDYHSRRVALAEIVDAELASLRADFDVVICEGAGSIAEINLRESDIANMGLAQAADIPVVVVGDIDRGGVLAHLLGTVAALGAQDQSRVAGFVVNKFRGAQSILDPGLDQLRALSGRPTLGVVPYEPDLWLDAEDSLSSPIGRTLGLSTPGIGADRLSVAAIRLPRLSNSTDLEALACEPGVDVRWVADIASVAGADLVILPGTRATVSDLAWLRERGLDRALTERAGRGQAIIGVCGGYQMLGTTILDEVESTSAGSGDVDGLGILDLRVEFASEKTVRPVSGSCGGHRAQGYEIHHGQVTATTEAPWVLDDEHGPEGTIAGTIRGTHWHGLLANDGVRRDVLRDAAHAAGKTGFVVAPDTDFTAIRMAQIDRMADLVDDHLDMPAIIALIESGAPDDLPTVGITLEAGGRGEQRT</sequence>
<dbReference type="PANTHER" id="PTHR21343:SF1">
    <property type="entry name" value="COBYRIC ACID SYNTHASE"/>
    <property type="match status" value="1"/>
</dbReference>
<dbReference type="NCBIfam" id="TIGR00313">
    <property type="entry name" value="cobQ"/>
    <property type="match status" value="1"/>
</dbReference>
<proteinExistence type="inferred from homology"/>
<dbReference type="CDD" id="cd01750">
    <property type="entry name" value="GATase1_CobQ"/>
    <property type="match status" value="1"/>
</dbReference>
<dbReference type="Pfam" id="PF07685">
    <property type="entry name" value="GATase_3"/>
    <property type="match status" value="1"/>
</dbReference>
<feature type="active site" description="Nucleophile" evidence="4">
    <location>
        <position position="338"/>
    </location>
</feature>
<protein>
    <recommendedName>
        <fullName evidence="4">Cobyric acid synthase</fullName>
    </recommendedName>
</protein>
<dbReference type="RefSeq" id="WP_253663452.1">
    <property type="nucleotide sequence ID" value="NZ_BAAAJQ010000002.1"/>
</dbReference>
<evidence type="ECO:0000259" key="5">
    <source>
        <dbReference type="Pfam" id="PF01656"/>
    </source>
</evidence>